<feature type="region of interest" description="Disordered" evidence="7">
    <location>
        <begin position="179"/>
        <end position="226"/>
    </location>
</feature>
<dbReference type="Proteomes" id="UP000269221">
    <property type="component" value="Unassembled WGS sequence"/>
</dbReference>
<dbReference type="EMBL" id="QRBI01000114">
    <property type="protein sequence ID" value="RMC09528.1"/>
    <property type="molecule type" value="Genomic_DNA"/>
</dbReference>
<dbReference type="InterPro" id="IPR012337">
    <property type="entry name" value="RNaseH-like_sf"/>
</dbReference>
<keyword evidence="6" id="KW-0695">RNA-directed DNA polymerase</keyword>
<gene>
    <name evidence="11" type="ORF">DUI87_13680</name>
    <name evidence="10" type="ORF">DUI87_25764</name>
</gene>
<feature type="domain" description="Integrase catalytic" evidence="9">
    <location>
        <begin position="326"/>
        <end position="483"/>
    </location>
</feature>
<dbReference type="EMBL" id="QRBI01000156">
    <property type="protein sequence ID" value="RMB97764.1"/>
    <property type="molecule type" value="Genomic_DNA"/>
</dbReference>
<keyword evidence="3" id="KW-0540">Nuclease</keyword>
<sequence length="623" mass="70844">MNSENITLTTSKTLNPAQFLSGELPQELEHDCLELMSFQTKVREDLENIPLPYGRKLFTDGSSRIIEGQRASGYAVIEGSTKEDLKVLEAGKLPSQWSAQLCEIYALKRGLDLLEGDQGTIYTDSKYAFGIVHTFGKIWEERGYLNSRGKDLVHKELTKVLLTSLLKPSEIAVVHVRGHQRGNSSEEKGNQMADSEAKRVAPEPGEPTKIMVMSQSSGEEEDREKPVYSKKELRVIEELGMQQGKYGEWIAPDGRKFLNKPLARRMLQEIHELTHWGTQGLCDHFLREYLCIGVYELAKAITQGCVICQKVNQRAMRKTTPGGRELAMRPFQNIQIDFTEMPQAQGYKHLLVIVDHLTHWVEAFPTRRETAEVVVKILLEHIIPRYGLVNNIDSNRGPHFTAQILQKTVDALGIKWRLHTPWHPQSSGRVERMNKTLKSALTKLIEETQLNWLKCLPLALLRIRTRPRSDLGVSPYEMMFGLPFLLTPYSTGSYQEGKTIAHQYLQVIRQILEDLRKKGYVPQTSPLDSNAHQINPGDWVLIKSWTNTPLTPKFEGPFQVLLTTHTAVKTQEKGWTHITRVKGPVSPPSKPPNSNTSPNPSEWTITQRPDTLKLTFRKKPKTR</sequence>
<protein>
    <submittedName>
        <fullName evidence="10">Uncharacterized protein</fullName>
    </submittedName>
</protein>
<proteinExistence type="predicted"/>
<comment type="caution">
    <text evidence="10">The sequence shown here is derived from an EMBL/GenBank/DDBJ whole genome shotgun (WGS) entry which is preliminary data.</text>
</comment>
<keyword evidence="5" id="KW-0378">Hydrolase</keyword>
<feature type="region of interest" description="Disordered" evidence="7">
    <location>
        <begin position="580"/>
        <end position="623"/>
    </location>
</feature>
<evidence type="ECO:0000313" key="12">
    <source>
        <dbReference type="Proteomes" id="UP000269221"/>
    </source>
</evidence>
<dbReference type="GO" id="GO:0015074">
    <property type="term" value="P:DNA integration"/>
    <property type="evidence" value="ECO:0007669"/>
    <property type="project" value="InterPro"/>
</dbReference>
<evidence type="ECO:0000256" key="1">
    <source>
        <dbReference type="ARBA" id="ARBA00022679"/>
    </source>
</evidence>
<dbReference type="InterPro" id="IPR040643">
    <property type="entry name" value="MLVIN_C"/>
</dbReference>
<dbReference type="PROSITE" id="PS50994">
    <property type="entry name" value="INTEGRASE"/>
    <property type="match status" value="1"/>
</dbReference>
<accession>A0A3M0JA99</accession>
<dbReference type="PANTHER" id="PTHR41694">
    <property type="entry name" value="ENDOGENOUS RETROVIRUS GROUP K MEMBER POL PROTEIN"/>
    <property type="match status" value="1"/>
</dbReference>
<dbReference type="AlphaFoldDB" id="A0A3M0JA99"/>
<organism evidence="10 12">
    <name type="scientific">Hirundo rustica rustica</name>
    <dbReference type="NCBI Taxonomy" id="333673"/>
    <lineage>
        <taxon>Eukaryota</taxon>
        <taxon>Metazoa</taxon>
        <taxon>Chordata</taxon>
        <taxon>Craniata</taxon>
        <taxon>Vertebrata</taxon>
        <taxon>Euteleostomi</taxon>
        <taxon>Archelosauria</taxon>
        <taxon>Archosauria</taxon>
        <taxon>Dinosauria</taxon>
        <taxon>Saurischia</taxon>
        <taxon>Theropoda</taxon>
        <taxon>Coelurosauria</taxon>
        <taxon>Aves</taxon>
        <taxon>Neognathae</taxon>
        <taxon>Neoaves</taxon>
        <taxon>Telluraves</taxon>
        <taxon>Australaves</taxon>
        <taxon>Passeriformes</taxon>
        <taxon>Sylvioidea</taxon>
        <taxon>Hirundinidae</taxon>
        <taxon>Hirundo</taxon>
    </lineage>
</organism>
<dbReference type="PROSITE" id="PS50879">
    <property type="entry name" value="RNASE_H_1"/>
    <property type="match status" value="1"/>
</dbReference>
<dbReference type="Pfam" id="PF00075">
    <property type="entry name" value="RNase_H"/>
    <property type="match status" value="1"/>
</dbReference>
<evidence type="ECO:0000256" key="3">
    <source>
        <dbReference type="ARBA" id="ARBA00022722"/>
    </source>
</evidence>
<keyword evidence="4" id="KW-0255">Endonuclease</keyword>
<dbReference type="PANTHER" id="PTHR41694:SF5">
    <property type="entry name" value="RIBONUCLEASE H"/>
    <property type="match status" value="1"/>
</dbReference>
<name>A0A3M0JA99_HIRRU</name>
<dbReference type="GO" id="GO:0003964">
    <property type="term" value="F:RNA-directed DNA polymerase activity"/>
    <property type="evidence" value="ECO:0007669"/>
    <property type="project" value="UniProtKB-KW"/>
</dbReference>
<dbReference type="InterPro" id="IPR036397">
    <property type="entry name" value="RNaseH_sf"/>
</dbReference>
<dbReference type="Gene3D" id="3.30.420.10">
    <property type="entry name" value="Ribonuclease H-like superfamily/Ribonuclease H"/>
    <property type="match status" value="2"/>
</dbReference>
<evidence type="ECO:0000256" key="6">
    <source>
        <dbReference type="ARBA" id="ARBA00022918"/>
    </source>
</evidence>
<dbReference type="GO" id="GO:0003676">
    <property type="term" value="F:nucleic acid binding"/>
    <property type="evidence" value="ECO:0007669"/>
    <property type="project" value="InterPro"/>
</dbReference>
<feature type="compositionally biased region" description="Low complexity" evidence="7">
    <location>
        <begin position="592"/>
        <end position="601"/>
    </location>
</feature>
<evidence type="ECO:0000259" key="9">
    <source>
        <dbReference type="PROSITE" id="PS50994"/>
    </source>
</evidence>
<dbReference type="STRING" id="333673.A0A3M0JA99"/>
<reference evidence="10 12" key="1">
    <citation type="submission" date="2018-07" db="EMBL/GenBank/DDBJ databases">
        <title>A high quality draft genome assembly of the barn swallow (H. rustica rustica).</title>
        <authorList>
            <person name="Formenti G."/>
            <person name="Chiara M."/>
            <person name="Poveda L."/>
            <person name="Francoijs K.-J."/>
            <person name="Bonisoli-Alquati A."/>
            <person name="Canova L."/>
            <person name="Gianfranceschi L."/>
            <person name="Horner D.S."/>
            <person name="Saino N."/>
        </authorList>
    </citation>
    <scope>NUCLEOTIDE SEQUENCE [LARGE SCALE GENOMIC DNA]</scope>
    <source>
        <strain evidence="10">Chelidonia</strain>
        <tissue evidence="10">Blood</tissue>
    </source>
</reference>
<feature type="compositionally biased region" description="Basic and acidic residues" evidence="7">
    <location>
        <begin position="184"/>
        <end position="201"/>
    </location>
</feature>
<evidence type="ECO:0000256" key="7">
    <source>
        <dbReference type="SAM" id="MobiDB-lite"/>
    </source>
</evidence>
<evidence type="ECO:0000256" key="4">
    <source>
        <dbReference type="ARBA" id="ARBA00022759"/>
    </source>
</evidence>
<evidence type="ECO:0000313" key="10">
    <source>
        <dbReference type="EMBL" id="RMB97764.1"/>
    </source>
</evidence>
<dbReference type="InterPro" id="IPR002156">
    <property type="entry name" value="RNaseH_domain"/>
</dbReference>
<keyword evidence="2" id="KW-0548">Nucleotidyltransferase</keyword>
<evidence type="ECO:0000259" key="8">
    <source>
        <dbReference type="PROSITE" id="PS50879"/>
    </source>
</evidence>
<dbReference type="Pfam" id="PF00665">
    <property type="entry name" value="rve"/>
    <property type="match status" value="1"/>
</dbReference>
<keyword evidence="12" id="KW-1185">Reference proteome</keyword>
<evidence type="ECO:0000313" key="11">
    <source>
        <dbReference type="EMBL" id="RMC09528.1"/>
    </source>
</evidence>
<dbReference type="OrthoDB" id="9906983at2759"/>
<evidence type="ECO:0000256" key="5">
    <source>
        <dbReference type="ARBA" id="ARBA00022801"/>
    </source>
</evidence>
<feature type="domain" description="RNase H type-1" evidence="8">
    <location>
        <begin position="51"/>
        <end position="202"/>
    </location>
</feature>
<dbReference type="Gene3D" id="2.30.30.850">
    <property type="match status" value="1"/>
</dbReference>
<evidence type="ECO:0000256" key="2">
    <source>
        <dbReference type="ARBA" id="ARBA00022695"/>
    </source>
</evidence>
<dbReference type="InterPro" id="IPR001584">
    <property type="entry name" value="Integrase_cat-core"/>
</dbReference>
<dbReference type="GO" id="GO:0004523">
    <property type="term" value="F:RNA-DNA hybrid ribonuclease activity"/>
    <property type="evidence" value="ECO:0007669"/>
    <property type="project" value="InterPro"/>
</dbReference>
<keyword evidence="1" id="KW-0808">Transferase</keyword>
<dbReference type="Pfam" id="PF18697">
    <property type="entry name" value="MLVIN_C"/>
    <property type="match status" value="1"/>
</dbReference>
<dbReference type="Gene3D" id="1.10.340.70">
    <property type="match status" value="1"/>
</dbReference>
<dbReference type="SUPFAM" id="SSF53098">
    <property type="entry name" value="Ribonuclease H-like"/>
    <property type="match status" value="2"/>
</dbReference>